<comment type="subcellular location">
    <subcellularLocation>
        <location evidence="1">Cell membrane</location>
        <topology evidence="1">Multi-pass membrane protein</topology>
    </subcellularLocation>
</comment>
<evidence type="ECO:0000256" key="3">
    <source>
        <dbReference type="ARBA" id="ARBA00022449"/>
    </source>
</evidence>
<feature type="transmembrane region" description="Helical" evidence="10">
    <location>
        <begin position="364"/>
        <end position="385"/>
    </location>
</feature>
<evidence type="ECO:0000313" key="12">
    <source>
        <dbReference type="Proteomes" id="UP001209229"/>
    </source>
</evidence>
<protein>
    <recommendedName>
        <fullName evidence="9">Multidrug-efflux transporter</fullName>
    </recommendedName>
</protein>
<accession>A0AAE3M643</accession>
<dbReference type="InterPro" id="IPR050222">
    <property type="entry name" value="MATE_MdtK"/>
</dbReference>
<dbReference type="Pfam" id="PF01554">
    <property type="entry name" value="MatE"/>
    <property type="match status" value="2"/>
</dbReference>
<dbReference type="AlphaFoldDB" id="A0AAE3M643"/>
<evidence type="ECO:0000256" key="1">
    <source>
        <dbReference type="ARBA" id="ARBA00004651"/>
    </source>
</evidence>
<keyword evidence="4" id="KW-1003">Cell membrane</keyword>
<dbReference type="GO" id="GO:0005886">
    <property type="term" value="C:plasma membrane"/>
    <property type="evidence" value="ECO:0007669"/>
    <property type="project" value="UniProtKB-SubCell"/>
</dbReference>
<dbReference type="InterPro" id="IPR048279">
    <property type="entry name" value="MdtK-like"/>
</dbReference>
<evidence type="ECO:0000256" key="9">
    <source>
        <dbReference type="ARBA" id="ARBA00031636"/>
    </source>
</evidence>
<reference evidence="11" key="1">
    <citation type="submission" date="2022-10" db="EMBL/GenBank/DDBJ databases">
        <authorList>
            <person name="Yu W.X."/>
        </authorList>
    </citation>
    <scope>NUCLEOTIDE SEQUENCE</scope>
    <source>
        <strain evidence="11">AAT</strain>
    </source>
</reference>
<feature type="transmembrane region" description="Helical" evidence="10">
    <location>
        <begin position="58"/>
        <end position="81"/>
    </location>
</feature>
<dbReference type="GO" id="GO:0006811">
    <property type="term" value="P:monoatomic ion transport"/>
    <property type="evidence" value="ECO:0007669"/>
    <property type="project" value="UniProtKB-KW"/>
</dbReference>
<feature type="transmembrane region" description="Helical" evidence="10">
    <location>
        <begin position="21"/>
        <end position="46"/>
    </location>
</feature>
<gene>
    <name evidence="11" type="ORF">OM075_15280</name>
</gene>
<feature type="transmembrane region" description="Helical" evidence="10">
    <location>
        <begin position="257"/>
        <end position="274"/>
    </location>
</feature>
<dbReference type="NCBIfam" id="TIGR00797">
    <property type="entry name" value="matE"/>
    <property type="match status" value="1"/>
</dbReference>
<feature type="transmembrane region" description="Helical" evidence="10">
    <location>
        <begin position="137"/>
        <end position="155"/>
    </location>
</feature>
<feature type="transmembrane region" description="Helical" evidence="10">
    <location>
        <begin position="101"/>
        <end position="125"/>
    </location>
</feature>
<dbReference type="GO" id="GO:0015297">
    <property type="term" value="F:antiporter activity"/>
    <property type="evidence" value="ECO:0007669"/>
    <property type="project" value="UniProtKB-KW"/>
</dbReference>
<feature type="transmembrane region" description="Helical" evidence="10">
    <location>
        <begin position="424"/>
        <end position="445"/>
    </location>
</feature>
<feature type="transmembrane region" description="Helical" evidence="10">
    <location>
        <begin position="167"/>
        <end position="189"/>
    </location>
</feature>
<keyword evidence="12" id="KW-1185">Reference proteome</keyword>
<dbReference type="PANTHER" id="PTHR43298:SF2">
    <property type="entry name" value="FMN_FAD EXPORTER YEEO-RELATED"/>
    <property type="match status" value="1"/>
</dbReference>
<comment type="caution">
    <text evidence="11">The sequence shown here is derived from an EMBL/GenBank/DDBJ whole genome shotgun (WGS) entry which is preliminary data.</text>
</comment>
<dbReference type="PANTHER" id="PTHR43298">
    <property type="entry name" value="MULTIDRUG RESISTANCE PROTEIN NORM-RELATED"/>
    <property type="match status" value="1"/>
</dbReference>
<evidence type="ECO:0000256" key="8">
    <source>
        <dbReference type="ARBA" id="ARBA00023136"/>
    </source>
</evidence>
<dbReference type="EMBL" id="JAPDPJ010000037">
    <property type="protein sequence ID" value="MCW3787837.1"/>
    <property type="molecule type" value="Genomic_DNA"/>
</dbReference>
<sequence>MKRFFRKSYYQKYKPHYIPNIKLALPVVFSQAGQMIVGLADTIMVGQIGASQLAAVSFANGIFILGLVFSIGLAYGLTPLVGKSFGAGDRAKCADWLKQGLVANLVFAFVLMLLMFVVGYLMNFMGQEEEVILHAKTYYNILLVSILPFCVFMVFKQFAEGVANTRIAMVVTLIANILNIILNYILIFGKLGFPELGIDGAGYATLISRIFMAAVFIWAFIRLSFFKEYKKVFSSVKVHISEVIKVLKVGFPIGTQMINEVFTFSMGTIMMGWISKNALAAHQIVLSMASLTYMMSVGLSSAATIKVSNYFGAKDFINLKFSAFAIIHKVIIFMVFNGIMFVLLRNILPKWFVDNSDVVHIASQLMIIAGVFQIFDGLQVTWLGILRGLQDVKAPSVIAFISWILIALPISYVCAFVFDMGAIGIWTGYLSGLIIGSVLLQIRFVKLYSRYK</sequence>
<organism evidence="11 12">
    <name type="scientific">Plebeiibacterium sediminum</name>
    <dbReference type="NCBI Taxonomy" id="2992112"/>
    <lineage>
        <taxon>Bacteria</taxon>
        <taxon>Pseudomonadati</taxon>
        <taxon>Bacteroidota</taxon>
        <taxon>Bacteroidia</taxon>
        <taxon>Marinilabiliales</taxon>
        <taxon>Marinilabiliaceae</taxon>
        <taxon>Plebeiibacterium</taxon>
    </lineage>
</organism>
<feature type="transmembrane region" description="Helical" evidence="10">
    <location>
        <begin position="280"/>
        <end position="300"/>
    </location>
</feature>
<evidence type="ECO:0000256" key="5">
    <source>
        <dbReference type="ARBA" id="ARBA00022692"/>
    </source>
</evidence>
<evidence type="ECO:0000256" key="4">
    <source>
        <dbReference type="ARBA" id="ARBA00022475"/>
    </source>
</evidence>
<dbReference type="GO" id="GO:0042910">
    <property type="term" value="F:xenobiotic transmembrane transporter activity"/>
    <property type="evidence" value="ECO:0007669"/>
    <property type="project" value="InterPro"/>
</dbReference>
<evidence type="ECO:0000256" key="6">
    <source>
        <dbReference type="ARBA" id="ARBA00022989"/>
    </source>
</evidence>
<keyword evidence="7" id="KW-0406">Ion transport</keyword>
<feature type="transmembrane region" description="Helical" evidence="10">
    <location>
        <begin position="321"/>
        <end position="344"/>
    </location>
</feature>
<evidence type="ECO:0000256" key="7">
    <source>
        <dbReference type="ARBA" id="ARBA00023065"/>
    </source>
</evidence>
<keyword evidence="2" id="KW-0813">Transport</keyword>
<dbReference type="CDD" id="cd13131">
    <property type="entry name" value="MATE_NorM_like"/>
    <property type="match status" value="1"/>
</dbReference>
<evidence type="ECO:0000313" key="11">
    <source>
        <dbReference type="EMBL" id="MCW3787837.1"/>
    </source>
</evidence>
<keyword evidence="5 10" id="KW-0812">Transmembrane</keyword>
<name>A0AAE3M643_9BACT</name>
<dbReference type="RefSeq" id="WP_301191401.1">
    <property type="nucleotide sequence ID" value="NZ_JAPDPJ010000037.1"/>
</dbReference>
<dbReference type="PIRSF" id="PIRSF006603">
    <property type="entry name" value="DinF"/>
    <property type="match status" value="1"/>
</dbReference>
<keyword evidence="6 10" id="KW-1133">Transmembrane helix</keyword>
<evidence type="ECO:0000256" key="2">
    <source>
        <dbReference type="ARBA" id="ARBA00022448"/>
    </source>
</evidence>
<dbReference type="InterPro" id="IPR002528">
    <property type="entry name" value="MATE_fam"/>
</dbReference>
<proteinExistence type="predicted"/>
<evidence type="ECO:0000256" key="10">
    <source>
        <dbReference type="SAM" id="Phobius"/>
    </source>
</evidence>
<feature type="transmembrane region" description="Helical" evidence="10">
    <location>
        <begin position="201"/>
        <end position="221"/>
    </location>
</feature>
<keyword evidence="8 10" id="KW-0472">Membrane</keyword>
<feature type="transmembrane region" description="Helical" evidence="10">
    <location>
        <begin position="397"/>
        <end position="418"/>
    </location>
</feature>
<dbReference type="Proteomes" id="UP001209229">
    <property type="component" value="Unassembled WGS sequence"/>
</dbReference>
<keyword evidence="3" id="KW-0050">Antiport</keyword>